<evidence type="ECO:0000256" key="2">
    <source>
        <dbReference type="ARBA" id="ARBA00011073"/>
    </source>
</evidence>
<dbReference type="InterPro" id="IPR036852">
    <property type="entry name" value="Peptidase_S8/S53_dom_sf"/>
</dbReference>
<reference evidence="15" key="1">
    <citation type="submission" date="2025-08" db="UniProtKB">
        <authorList>
            <consortium name="RefSeq"/>
        </authorList>
    </citation>
    <scope>IDENTIFICATION</scope>
</reference>
<feature type="active site" description="Charge relay system" evidence="8 9">
    <location>
        <position position="140"/>
    </location>
</feature>
<accession>A0A6P5U3F0</accession>
<keyword evidence="14" id="KW-1185">Reference proteome</keyword>
<proteinExistence type="inferred from homology"/>
<gene>
    <name evidence="15" type="primary">LOC110773451</name>
</gene>
<dbReference type="GO" id="GO:0005576">
    <property type="term" value="C:extracellular region"/>
    <property type="evidence" value="ECO:0007669"/>
    <property type="project" value="UniProtKB-SubCell"/>
</dbReference>
<feature type="domain" description="Inhibitor I9" evidence="12">
    <location>
        <begin position="35"/>
        <end position="110"/>
    </location>
</feature>
<dbReference type="InterPro" id="IPR010259">
    <property type="entry name" value="S8pro/Inhibitor_I9"/>
</dbReference>
<dbReference type="Proteomes" id="UP000515124">
    <property type="component" value="Unplaced"/>
</dbReference>
<evidence type="ECO:0000256" key="4">
    <source>
        <dbReference type="ARBA" id="ARBA00022670"/>
    </source>
</evidence>
<evidence type="ECO:0000313" key="15">
    <source>
        <dbReference type="RefSeq" id="XP_021833664.1"/>
    </source>
</evidence>
<dbReference type="PROSITE" id="PS00138">
    <property type="entry name" value="SUBTILASE_SER"/>
    <property type="match status" value="1"/>
</dbReference>
<organism evidence="14 15">
    <name type="scientific">Prunus avium</name>
    <name type="common">Cherry</name>
    <name type="synonym">Cerasus avium</name>
    <dbReference type="NCBI Taxonomy" id="42229"/>
    <lineage>
        <taxon>Eukaryota</taxon>
        <taxon>Viridiplantae</taxon>
        <taxon>Streptophyta</taxon>
        <taxon>Embryophyta</taxon>
        <taxon>Tracheophyta</taxon>
        <taxon>Spermatophyta</taxon>
        <taxon>Magnoliopsida</taxon>
        <taxon>eudicotyledons</taxon>
        <taxon>Gunneridae</taxon>
        <taxon>Pentapetalae</taxon>
        <taxon>rosids</taxon>
        <taxon>fabids</taxon>
        <taxon>Rosales</taxon>
        <taxon>Rosaceae</taxon>
        <taxon>Amygdaloideae</taxon>
        <taxon>Amygdaleae</taxon>
        <taxon>Prunus</taxon>
    </lineage>
</organism>
<dbReference type="GO" id="GO:0004252">
    <property type="term" value="F:serine-type endopeptidase activity"/>
    <property type="evidence" value="ECO:0007669"/>
    <property type="project" value="UniProtKB-UniRule"/>
</dbReference>
<dbReference type="SUPFAM" id="SSF52743">
    <property type="entry name" value="Subtilisin-like"/>
    <property type="match status" value="1"/>
</dbReference>
<keyword evidence="5 10" id="KW-0732">Signal</keyword>
<feature type="domain" description="Peptidase S8/S53" evidence="11">
    <location>
        <begin position="132"/>
        <end position="573"/>
    </location>
</feature>
<evidence type="ECO:0000256" key="1">
    <source>
        <dbReference type="ARBA" id="ARBA00004613"/>
    </source>
</evidence>
<dbReference type="GeneID" id="110773451"/>
<dbReference type="Gene3D" id="3.50.30.30">
    <property type="match status" value="1"/>
</dbReference>
<dbReference type="GO" id="GO:0006508">
    <property type="term" value="P:proteolysis"/>
    <property type="evidence" value="ECO:0007669"/>
    <property type="project" value="UniProtKB-KW"/>
</dbReference>
<feature type="chain" id="PRO_5027729321" evidence="10">
    <location>
        <begin position="29"/>
        <end position="740"/>
    </location>
</feature>
<keyword evidence="6 9" id="KW-0378">Hydrolase</keyword>
<dbReference type="InterPro" id="IPR037045">
    <property type="entry name" value="S8pro/Inhibitor_I9_sf"/>
</dbReference>
<dbReference type="InterPro" id="IPR045051">
    <property type="entry name" value="SBT"/>
</dbReference>
<dbReference type="PANTHER" id="PTHR10795">
    <property type="entry name" value="PROPROTEIN CONVERTASE SUBTILISIN/KEXIN"/>
    <property type="match status" value="1"/>
</dbReference>
<dbReference type="InterPro" id="IPR034197">
    <property type="entry name" value="Peptidases_S8_3"/>
</dbReference>
<feature type="domain" description="Subtilisin-like protease fibronectin type-III" evidence="13">
    <location>
        <begin position="627"/>
        <end position="725"/>
    </location>
</feature>
<dbReference type="Gene3D" id="3.40.50.200">
    <property type="entry name" value="Peptidase S8/S53 domain"/>
    <property type="match status" value="1"/>
</dbReference>
<protein>
    <submittedName>
        <fullName evidence="15">Subtilisin-like protease SBT4.3</fullName>
    </submittedName>
</protein>
<evidence type="ECO:0000256" key="9">
    <source>
        <dbReference type="PROSITE-ProRule" id="PRU01240"/>
    </source>
</evidence>
<evidence type="ECO:0000313" key="14">
    <source>
        <dbReference type="Proteomes" id="UP000515124"/>
    </source>
</evidence>
<evidence type="ECO:0000256" key="7">
    <source>
        <dbReference type="ARBA" id="ARBA00022825"/>
    </source>
</evidence>
<dbReference type="CDD" id="cd02120">
    <property type="entry name" value="PA_subtilisin_like"/>
    <property type="match status" value="1"/>
</dbReference>
<feature type="active site" description="Charge relay system" evidence="8 9">
    <location>
        <position position="519"/>
    </location>
</feature>
<comment type="similarity">
    <text evidence="2 9">Belongs to the peptidase S8 family.</text>
</comment>
<evidence type="ECO:0000256" key="6">
    <source>
        <dbReference type="ARBA" id="ARBA00022801"/>
    </source>
</evidence>
<keyword evidence="3" id="KW-0964">Secreted</keyword>
<feature type="active site" description="Charge relay system" evidence="8 9">
    <location>
        <position position="195"/>
    </location>
</feature>
<evidence type="ECO:0000259" key="11">
    <source>
        <dbReference type="Pfam" id="PF00082"/>
    </source>
</evidence>
<name>A0A6P5U3F0_PRUAV</name>
<dbReference type="Pfam" id="PF00082">
    <property type="entry name" value="Peptidase_S8"/>
    <property type="match status" value="1"/>
</dbReference>
<dbReference type="RefSeq" id="XP_021833664.1">
    <property type="nucleotide sequence ID" value="XM_021977972.1"/>
</dbReference>
<evidence type="ECO:0000256" key="3">
    <source>
        <dbReference type="ARBA" id="ARBA00022525"/>
    </source>
</evidence>
<dbReference type="KEGG" id="pavi:110773451"/>
<keyword evidence="7 9" id="KW-0720">Serine protease</keyword>
<dbReference type="InterPro" id="IPR000209">
    <property type="entry name" value="Peptidase_S8/S53_dom"/>
</dbReference>
<dbReference type="Gene3D" id="3.30.70.80">
    <property type="entry name" value="Peptidase S8 propeptide/proteinase inhibitor I9"/>
    <property type="match status" value="1"/>
</dbReference>
<keyword evidence="4 9" id="KW-0645">Protease</keyword>
<dbReference type="InterPro" id="IPR015500">
    <property type="entry name" value="Peptidase_S8_subtilisin-rel"/>
</dbReference>
<evidence type="ECO:0000256" key="8">
    <source>
        <dbReference type="PIRSR" id="PIRSR615500-1"/>
    </source>
</evidence>
<dbReference type="InterPro" id="IPR041469">
    <property type="entry name" value="Subtilisin-like_FN3"/>
</dbReference>
<dbReference type="CDD" id="cd04852">
    <property type="entry name" value="Peptidases_S8_3"/>
    <property type="match status" value="1"/>
</dbReference>
<dbReference type="Gene3D" id="2.60.40.2310">
    <property type="match status" value="1"/>
</dbReference>
<dbReference type="PRINTS" id="PR00723">
    <property type="entry name" value="SUBTILISIN"/>
</dbReference>
<feature type="signal peptide" evidence="10">
    <location>
        <begin position="1"/>
        <end position="28"/>
    </location>
</feature>
<evidence type="ECO:0000256" key="5">
    <source>
        <dbReference type="ARBA" id="ARBA00022729"/>
    </source>
</evidence>
<comment type="subcellular location">
    <subcellularLocation>
        <location evidence="1">Secreted</location>
    </subcellularLocation>
</comment>
<dbReference type="Pfam" id="PF05922">
    <property type="entry name" value="Inhibitor_I9"/>
    <property type="match status" value="1"/>
</dbReference>
<sequence length="740" mass="79961">MAKDGELLFYHVFCILILTMSLLCKATSEDREVSIVYLGSLPQGVYSLLSHHNSILQRVVQGSSIEDLLVRSYKRSFNGFAAKLTDQEREKLSNMKEVVSVLPSRTYQLQTTRSLDFMGFDEKINRNATVESDIIVGVNDSGIWPESESFTDVGFGPAPKRWKGACKGGKNFTCNNKLIGARYYTAESARDGTGHGTHTASTAAGNGVKDASFYGLAQGTARGGVPSARIPAYKVCAPTCMAHDILAAFDDAINDGVDIITISIGLGFMADVYGDAISIGAFHAMENGILTTNSAGNNGPLDGTVSSPAPWILTVAASSIDRRIIDKDFFGIGTTVVGNSVNSFTLNGTSFPLVHGKDVSSNCTEEDAGNCKEGCLDSQLVKGKIVLCDRYTSAIPEAYEAGALGSVLLNFYNDDDLSLILPLAATALHPKEYSVMMSYMNSTRDPQGTILKSEHIKDPAAPHVAFFSSRGPNLILPEIIKPDISAPGVQILAAYSPDASISEFEDKRHVKYKIMSGTSMACPHAAGVAAYVKSFHPDWSPAAIKSSLMTTAWPMNDTSTKSNISTGEFAYGSGHINPVKAINPGLVYEASKEDYIRLLCMKYDEDKVRLVSGDNSTCPTDKGSPLDHNYPSMAAKVNPMNPFTVKFHRRIKNVGLANSSYKATIFQDSKVEIKVVPEILSFKSLNEEKAFDVTVAGSGVPFGIQVSTKLVWFDGTHSVRSPIVVYTSAMQMERINILFK</sequence>
<evidence type="ECO:0000259" key="12">
    <source>
        <dbReference type="Pfam" id="PF05922"/>
    </source>
</evidence>
<dbReference type="InterPro" id="IPR023828">
    <property type="entry name" value="Peptidase_S8_Ser-AS"/>
</dbReference>
<dbReference type="Pfam" id="PF17766">
    <property type="entry name" value="fn3_6"/>
    <property type="match status" value="1"/>
</dbReference>
<evidence type="ECO:0000259" key="13">
    <source>
        <dbReference type="Pfam" id="PF17766"/>
    </source>
</evidence>
<dbReference type="AlphaFoldDB" id="A0A6P5U3F0"/>
<dbReference type="PROSITE" id="PS51892">
    <property type="entry name" value="SUBTILASE"/>
    <property type="match status" value="1"/>
</dbReference>
<evidence type="ECO:0000256" key="10">
    <source>
        <dbReference type="SAM" id="SignalP"/>
    </source>
</evidence>